<sequence length="141" mass="16649">MANISIINVYAPTEVATNEKKDIFYETIESTCQKISKHDTVILLRDLNAMIGKEEHIQNVAGKETLHGKTNDNGTRLCNLTKQIKQRNNRYDDERDEIIKEKREARLKWIGTNKDNYEKYRQIRKDRIKLIKKQEAEMAKR</sequence>
<dbReference type="Gene3D" id="3.60.10.10">
    <property type="entry name" value="Endonuclease/exonuclease/phosphatase"/>
    <property type="match status" value="1"/>
</dbReference>
<dbReference type="EMBL" id="JARPUR010000003">
    <property type="protein sequence ID" value="KAK4880387.1"/>
    <property type="molecule type" value="Genomic_DNA"/>
</dbReference>
<keyword evidence="2" id="KW-1185">Reference proteome</keyword>
<organism evidence="1 2">
    <name type="scientific">Aquatica leii</name>
    <dbReference type="NCBI Taxonomy" id="1421715"/>
    <lineage>
        <taxon>Eukaryota</taxon>
        <taxon>Metazoa</taxon>
        <taxon>Ecdysozoa</taxon>
        <taxon>Arthropoda</taxon>
        <taxon>Hexapoda</taxon>
        <taxon>Insecta</taxon>
        <taxon>Pterygota</taxon>
        <taxon>Neoptera</taxon>
        <taxon>Endopterygota</taxon>
        <taxon>Coleoptera</taxon>
        <taxon>Polyphaga</taxon>
        <taxon>Elateriformia</taxon>
        <taxon>Elateroidea</taxon>
        <taxon>Lampyridae</taxon>
        <taxon>Luciolinae</taxon>
        <taxon>Aquatica</taxon>
    </lineage>
</organism>
<dbReference type="AlphaFoldDB" id="A0AAN7PZ83"/>
<dbReference type="Proteomes" id="UP001353858">
    <property type="component" value="Unassembled WGS sequence"/>
</dbReference>
<gene>
    <name evidence="1" type="ORF">RN001_008533</name>
</gene>
<comment type="caution">
    <text evidence="1">The sequence shown here is derived from an EMBL/GenBank/DDBJ whole genome shotgun (WGS) entry which is preliminary data.</text>
</comment>
<name>A0AAN7PZ83_9COLE</name>
<protein>
    <submittedName>
        <fullName evidence="1">Uncharacterized protein</fullName>
    </submittedName>
</protein>
<evidence type="ECO:0000313" key="1">
    <source>
        <dbReference type="EMBL" id="KAK4880387.1"/>
    </source>
</evidence>
<proteinExistence type="predicted"/>
<reference evidence="2" key="1">
    <citation type="submission" date="2023-01" db="EMBL/GenBank/DDBJ databases">
        <title>Key to firefly adult light organ development and bioluminescence: homeobox transcription factors regulate luciferase expression and transportation to peroxisome.</title>
        <authorList>
            <person name="Fu X."/>
        </authorList>
    </citation>
    <scope>NUCLEOTIDE SEQUENCE [LARGE SCALE GENOMIC DNA]</scope>
</reference>
<dbReference type="InterPro" id="IPR036691">
    <property type="entry name" value="Endo/exonu/phosph_ase_sf"/>
</dbReference>
<dbReference type="SUPFAM" id="SSF56219">
    <property type="entry name" value="DNase I-like"/>
    <property type="match status" value="1"/>
</dbReference>
<evidence type="ECO:0000313" key="2">
    <source>
        <dbReference type="Proteomes" id="UP001353858"/>
    </source>
</evidence>
<accession>A0AAN7PZ83</accession>